<reference evidence="4" key="2">
    <citation type="submission" date="2015-01" db="EMBL/GenBank/DDBJ databases">
        <title>Evolutionary Origins and Diversification of the Mycorrhizal Mutualists.</title>
        <authorList>
            <consortium name="DOE Joint Genome Institute"/>
            <consortium name="Mycorrhizal Genomics Consortium"/>
            <person name="Kohler A."/>
            <person name="Kuo A."/>
            <person name="Nagy L.G."/>
            <person name="Floudas D."/>
            <person name="Copeland A."/>
            <person name="Barry K.W."/>
            <person name="Cichocki N."/>
            <person name="Veneault-Fourrey C."/>
            <person name="LaButti K."/>
            <person name="Lindquist E.A."/>
            <person name="Lipzen A."/>
            <person name="Lundell T."/>
            <person name="Morin E."/>
            <person name="Murat C."/>
            <person name="Riley R."/>
            <person name="Ohm R."/>
            <person name="Sun H."/>
            <person name="Tunlid A."/>
            <person name="Henrissat B."/>
            <person name="Grigoriev I.V."/>
            <person name="Hibbett D.S."/>
            <person name="Martin F."/>
        </authorList>
    </citation>
    <scope>NUCLEOTIDE SEQUENCE [LARGE SCALE GENOMIC DNA]</scope>
    <source>
        <strain evidence="4">LaAM-08-1</strain>
    </source>
</reference>
<feature type="signal peptide" evidence="2">
    <location>
        <begin position="1"/>
        <end position="27"/>
    </location>
</feature>
<sequence>MFTSRALFLFALTFLVLSLVHFDSAAATALHMRAPNAEKLRQFSYKNSALRIRKAGTGVSSSLSLSPSPTPSRSSSSSRTTTVHTQTTTTHRQTTNTPPAPPATSQPTPGVA</sequence>
<evidence type="ECO:0000313" key="4">
    <source>
        <dbReference type="Proteomes" id="UP000054477"/>
    </source>
</evidence>
<feature type="region of interest" description="Disordered" evidence="1">
    <location>
        <begin position="56"/>
        <end position="112"/>
    </location>
</feature>
<feature type="compositionally biased region" description="Low complexity" evidence="1">
    <location>
        <begin position="56"/>
        <end position="97"/>
    </location>
</feature>
<dbReference type="AlphaFoldDB" id="A0A0C9Y180"/>
<dbReference type="Proteomes" id="UP000054477">
    <property type="component" value="Unassembled WGS sequence"/>
</dbReference>
<keyword evidence="2" id="KW-0732">Signal</keyword>
<dbReference type="EMBL" id="KN838576">
    <property type="protein sequence ID" value="KIK03787.1"/>
    <property type="molecule type" value="Genomic_DNA"/>
</dbReference>
<evidence type="ECO:0000256" key="1">
    <source>
        <dbReference type="SAM" id="MobiDB-lite"/>
    </source>
</evidence>
<feature type="chain" id="PRO_5002206221" evidence="2">
    <location>
        <begin position="28"/>
        <end position="112"/>
    </location>
</feature>
<keyword evidence="4" id="KW-1185">Reference proteome</keyword>
<name>A0A0C9Y180_9AGAR</name>
<evidence type="ECO:0000313" key="3">
    <source>
        <dbReference type="EMBL" id="KIK03787.1"/>
    </source>
</evidence>
<organism evidence="3 4">
    <name type="scientific">Laccaria amethystina LaAM-08-1</name>
    <dbReference type="NCBI Taxonomy" id="1095629"/>
    <lineage>
        <taxon>Eukaryota</taxon>
        <taxon>Fungi</taxon>
        <taxon>Dikarya</taxon>
        <taxon>Basidiomycota</taxon>
        <taxon>Agaricomycotina</taxon>
        <taxon>Agaricomycetes</taxon>
        <taxon>Agaricomycetidae</taxon>
        <taxon>Agaricales</taxon>
        <taxon>Agaricineae</taxon>
        <taxon>Hydnangiaceae</taxon>
        <taxon>Laccaria</taxon>
    </lineage>
</organism>
<gene>
    <name evidence="3" type="ORF">K443DRAFT_676447</name>
</gene>
<reference evidence="3 4" key="1">
    <citation type="submission" date="2014-04" db="EMBL/GenBank/DDBJ databases">
        <authorList>
            <consortium name="DOE Joint Genome Institute"/>
            <person name="Kuo A."/>
            <person name="Kohler A."/>
            <person name="Nagy L.G."/>
            <person name="Floudas D."/>
            <person name="Copeland A."/>
            <person name="Barry K.W."/>
            <person name="Cichocki N."/>
            <person name="Veneault-Fourrey C."/>
            <person name="LaButti K."/>
            <person name="Lindquist E.A."/>
            <person name="Lipzen A."/>
            <person name="Lundell T."/>
            <person name="Morin E."/>
            <person name="Murat C."/>
            <person name="Sun H."/>
            <person name="Tunlid A."/>
            <person name="Henrissat B."/>
            <person name="Grigoriev I.V."/>
            <person name="Hibbett D.S."/>
            <person name="Martin F."/>
            <person name="Nordberg H.P."/>
            <person name="Cantor M.N."/>
            <person name="Hua S.X."/>
        </authorList>
    </citation>
    <scope>NUCLEOTIDE SEQUENCE [LARGE SCALE GENOMIC DNA]</scope>
    <source>
        <strain evidence="3 4">LaAM-08-1</strain>
    </source>
</reference>
<evidence type="ECO:0000256" key="2">
    <source>
        <dbReference type="SAM" id="SignalP"/>
    </source>
</evidence>
<accession>A0A0C9Y180</accession>
<protein>
    <submittedName>
        <fullName evidence="3">Uncharacterized protein</fullName>
    </submittedName>
</protein>
<dbReference type="HOGENOM" id="CLU_2146275_0_0_1"/>
<proteinExistence type="predicted"/>